<organism evidence="2 3">
    <name type="scientific">Marimonas arenosa</name>
    <dbReference type="NCBI Taxonomy" id="1795305"/>
    <lineage>
        <taxon>Bacteria</taxon>
        <taxon>Pseudomonadati</taxon>
        <taxon>Pseudomonadota</taxon>
        <taxon>Alphaproteobacteria</taxon>
        <taxon>Rhodobacterales</taxon>
        <taxon>Paracoccaceae</taxon>
        <taxon>Marimonas</taxon>
    </lineage>
</organism>
<dbReference type="RefSeq" id="WP_306735799.1">
    <property type="nucleotide sequence ID" value="NZ_JANHAX010000003.1"/>
</dbReference>
<accession>A0AAE3WCN9</accession>
<gene>
    <name evidence="2" type="ORF">NO357_11480</name>
</gene>
<reference evidence="2" key="2">
    <citation type="submission" date="2023-02" db="EMBL/GenBank/DDBJ databases">
        <title>'Rhodoalgimonas zhirmunskyi' gen. nov., isolated from a red alga.</title>
        <authorList>
            <person name="Nedashkovskaya O.I."/>
            <person name="Otstavnykh N.Y."/>
            <person name="Bystritskaya E.P."/>
            <person name="Balabanova L.A."/>
            <person name="Isaeva M.P."/>
        </authorList>
    </citation>
    <scope>NUCLEOTIDE SEQUENCE</scope>
    <source>
        <strain evidence="2">KCTC 52189</strain>
    </source>
</reference>
<feature type="transmembrane region" description="Helical" evidence="1">
    <location>
        <begin position="172"/>
        <end position="191"/>
    </location>
</feature>
<keyword evidence="1" id="KW-0472">Membrane</keyword>
<feature type="transmembrane region" description="Helical" evidence="1">
    <location>
        <begin position="240"/>
        <end position="262"/>
    </location>
</feature>
<dbReference type="Proteomes" id="UP001226762">
    <property type="component" value="Unassembled WGS sequence"/>
</dbReference>
<feature type="transmembrane region" description="Helical" evidence="1">
    <location>
        <begin position="292"/>
        <end position="312"/>
    </location>
</feature>
<keyword evidence="1" id="KW-1133">Transmembrane helix</keyword>
<feature type="transmembrane region" description="Helical" evidence="1">
    <location>
        <begin position="203"/>
        <end position="219"/>
    </location>
</feature>
<feature type="transmembrane region" description="Helical" evidence="1">
    <location>
        <begin position="22"/>
        <end position="42"/>
    </location>
</feature>
<proteinExistence type="predicted"/>
<feature type="transmembrane region" description="Helical" evidence="1">
    <location>
        <begin position="62"/>
        <end position="80"/>
    </location>
</feature>
<evidence type="ECO:0000313" key="3">
    <source>
        <dbReference type="Proteomes" id="UP001226762"/>
    </source>
</evidence>
<feature type="transmembrane region" description="Helical" evidence="1">
    <location>
        <begin position="146"/>
        <end position="165"/>
    </location>
</feature>
<name>A0AAE3WCN9_9RHOB</name>
<evidence type="ECO:0000256" key="1">
    <source>
        <dbReference type="SAM" id="Phobius"/>
    </source>
</evidence>
<keyword evidence="3" id="KW-1185">Reference proteome</keyword>
<feature type="transmembrane region" description="Helical" evidence="1">
    <location>
        <begin position="100"/>
        <end position="122"/>
    </location>
</feature>
<evidence type="ECO:0000313" key="2">
    <source>
        <dbReference type="EMBL" id="MDQ2090521.1"/>
    </source>
</evidence>
<comment type="caution">
    <text evidence="2">The sequence shown here is derived from an EMBL/GenBank/DDBJ whole genome shotgun (WGS) entry which is preliminary data.</text>
</comment>
<keyword evidence="1" id="KW-0812">Transmembrane</keyword>
<reference evidence="2" key="1">
    <citation type="submission" date="2022-07" db="EMBL/GenBank/DDBJ databases">
        <authorList>
            <person name="Otstavnykh N."/>
            <person name="Isaeva M."/>
            <person name="Bystritskaya E."/>
        </authorList>
    </citation>
    <scope>NUCLEOTIDE SEQUENCE</scope>
    <source>
        <strain evidence="2">KCTC 52189</strain>
    </source>
</reference>
<dbReference type="AlphaFoldDB" id="A0AAE3WCN9"/>
<sequence length="333" mass="36344">MTAASATHVVPKDGDTSVIARLFGWGMLAILAAFVIVNALNVGWELPGTHDLIAGGGGEGAWISWLVYAGCLAVALAYVVTSPGRNLRWDAMAIHRFNVYLIRACFWAVLLVGIVDSSIALMRVENMLDGLFGETLARELGRAQFVGPYVHLPLIGLSLIIALFTRTLGFQWLALLIVAAELAIVVSRFGFSYEQALMGDLVRYWYAALFLFASAYTLFEDGHVRVDVLYAGFGHTKRGFVNAWGSILLGMSAAWVILAIGFNGKQSIINSPVMNFEVTQSGSTGMYVKYQMAAFLGIFGITMLIQFVSYYLESVADWRNHPGKREIAPASAH</sequence>
<dbReference type="EMBL" id="JANHAX010000003">
    <property type="protein sequence ID" value="MDQ2090521.1"/>
    <property type="molecule type" value="Genomic_DNA"/>
</dbReference>
<protein>
    <submittedName>
        <fullName evidence="2">TRAP transporter small permease subunit</fullName>
    </submittedName>
</protein>